<evidence type="ECO:0000256" key="2">
    <source>
        <dbReference type="SAM" id="SignalP"/>
    </source>
</evidence>
<sequence>MLTMMMAFALVASGTPPTAAAAAAAERRPPLDRPASTMTGTEIKAYNVGLAPTHPDFIKCRKIEEIGSLVKKARVCRTNEQWKQAWAQGNQNARDTAEVMTRAPVNHSN</sequence>
<dbReference type="KEGG" id="sphk:SKP52_18025"/>
<feature type="region of interest" description="Disordered" evidence="1">
    <location>
        <begin position="87"/>
        <end position="109"/>
    </location>
</feature>
<keyword evidence="4" id="KW-1185">Reference proteome</keyword>
<evidence type="ECO:0000313" key="3">
    <source>
        <dbReference type="EMBL" id="AJA10475.1"/>
    </source>
</evidence>
<keyword evidence="2" id="KW-0732">Signal</keyword>
<feature type="chain" id="PRO_5002030787" evidence="2">
    <location>
        <begin position="22"/>
        <end position="109"/>
    </location>
</feature>
<dbReference type="Proteomes" id="UP000030907">
    <property type="component" value="Chromosome"/>
</dbReference>
<feature type="signal peptide" evidence="2">
    <location>
        <begin position="1"/>
        <end position="21"/>
    </location>
</feature>
<evidence type="ECO:0000313" key="4">
    <source>
        <dbReference type="Proteomes" id="UP000030907"/>
    </source>
</evidence>
<proteinExistence type="predicted"/>
<gene>
    <name evidence="3" type="ORF">SKP52_18025</name>
</gene>
<dbReference type="STRING" id="1515612.SKP52_18025"/>
<feature type="region of interest" description="Disordered" evidence="1">
    <location>
        <begin position="18"/>
        <end position="38"/>
    </location>
</feature>
<reference evidence="3 4" key="1">
    <citation type="journal article" date="2015" name="Int. J. Syst. Evol. Microbiol.">
        <title>Description of Sphingopyxis fribergensis sp. nov. - a soil bacterium with the ability to degrade styrene and phenylacetic acid.</title>
        <authorList>
            <person name="Oelschlagel M."/>
            <person name="Ruckert C."/>
            <person name="Kalinowski J."/>
            <person name="Schmidt G."/>
            <person name="Schlomann M."/>
            <person name="Tischler D."/>
        </authorList>
    </citation>
    <scope>NUCLEOTIDE SEQUENCE [LARGE SCALE GENOMIC DNA]</scope>
    <source>
        <strain evidence="3 4">Kp5.2</strain>
    </source>
</reference>
<accession>A0A0A7PKE2</accession>
<protein>
    <submittedName>
        <fullName evidence="3">Putative secreted protein</fullName>
    </submittedName>
</protein>
<dbReference type="HOGENOM" id="CLU_2248373_0_0_5"/>
<dbReference type="AlphaFoldDB" id="A0A0A7PKE2"/>
<dbReference type="EMBL" id="CP009122">
    <property type="protein sequence ID" value="AJA10475.1"/>
    <property type="molecule type" value="Genomic_DNA"/>
</dbReference>
<name>A0A0A7PKE2_9SPHN</name>
<organism evidence="3 4">
    <name type="scientific">Sphingopyxis fribergensis</name>
    <dbReference type="NCBI Taxonomy" id="1515612"/>
    <lineage>
        <taxon>Bacteria</taxon>
        <taxon>Pseudomonadati</taxon>
        <taxon>Pseudomonadota</taxon>
        <taxon>Alphaproteobacteria</taxon>
        <taxon>Sphingomonadales</taxon>
        <taxon>Sphingomonadaceae</taxon>
        <taxon>Sphingopyxis</taxon>
    </lineage>
</organism>
<evidence type="ECO:0000256" key="1">
    <source>
        <dbReference type="SAM" id="MobiDB-lite"/>
    </source>
</evidence>